<evidence type="ECO:0000256" key="4">
    <source>
        <dbReference type="SAM" id="MobiDB-lite"/>
    </source>
</evidence>
<dbReference type="CDD" id="cd00118">
    <property type="entry name" value="LysM"/>
    <property type="match status" value="1"/>
</dbReference>
<keyword evidence="2" id="KW-0732">Signal</keyword>
<dbReference type="SUPFAM" id="SSF54106">
    <property type="entry name" value="LysM domain"/>
    <property type="match status" value="2"/>
</dbReference>
<evidence type="ECO:0000256" key="5">
    <source>
        <dbReference type="SAM" id="Phobius"/>
    </source>
</evidence>
<evidence type="ECO:0000256" key="3">
    <source>
        <dbReference type="ARBA" id="ARBA00023026"/>
    </source>
</evidence>
<keyword evidence="5" id="KW-0472">Membrane</keyword>
<feature type="transmembrane region" description="Helical" evidence="5">
    <location>
        <begin position="12"/>
        <end position="32"/>
    </location>
</feature>
<reference evidence="6 7" key="1">
    <citation type="submission" date="2019-03" db="EMBL/GenBank/DDBJ databases">
        <title>Nematode-trapping fungi genome.</title>
        <authorList>
            <person name="Vidal-Diez De Ulzurrun G."/>
        </authorList>
    </citation>
    <scope>NUCLEOTIDE SEQUENCE [LARGE SCALE GENOMIC DNA]</scope>
    <source>
        <strain evidence="6 7">TWF154</strain>
    </source>
</reference>
<dbReference type="PROSITE" id="PS51782">
    <property type="entry name" value="LYSM"/>
    <property type="match status" value="4"/>
</dbReference>
<gene>
    <name evidence="6" type="ORF">EYR41_004184</name>
</gene>
<dbReference type="Proteomes" id="UP000297595">
    <property type="component" value="Unassembled WGS sequence"/>
</dbReference>
<dbReference type="InterPro" id="IPR018392">
    <property type="entry name" value="LysM"/>
</dbReference>
<dbReference type="PRINTS" id="PR01217">
    <property type="entry name" value="PRICHEXTENSN"/>
</dbReference>
<dbReference type="EMBL" id="SOZJ01000002">
    <property type="protein sequence ID" value="TGJ72277.1"/>
    <property type="molecule type" value="Genomic_DNA"/>
</dbReference>
<keyword evidence="1" id="KW-0147">Chitin-binding</keyword>
<evidence type="ECO:0000313" key="6">
    <source>
        <dbReference type="EMBL" id="TGJ72277.1"/>
    </source>
</evidence>
<keyword evidence="3" id="KW-0843">Virulence</keyword>
<keyword evidence="5" id="KW-1133">Transmembrane helix</keyword>
<dbReference type="GO" id="GO:0008061">
    <property type="term" value="F:chitin binding"/>
    <property type="evidence" value="ECO:0007669"/>
    <property type="project" value="UniProtKB-KW"/>
</dbReference>
<dbReference type="Pfam" id="PF01476">
    <property type="entry name" value="LysM"/>
    <property type="match status" value="3"/>
</dbReference>
<dbReference type="InterPro" id="IPR036779">
    <property type="entry name" value="LysM_dom_sf"/>
</dbReference>
<comment type="caution">
    <text evidence="6">The sequence shown here is derived from an EMBL/GenBank/DDBJ whole genome shotgun (WGS) entry which is preliminary data.</text>
</comment>
<evidence type="ECO:0000256" key="1">
    <source>
        <dbReference type="ARBA" id="ARBA00022669"/>
    </source>
</evidence>
<proteinExistence type="predicted"/>
<dbReference type="OrthoDB" id="2281372at2759"/>
<protein>
    <submittedName>
        <fullName evidence="6">Uncharacterized protein</fullName>
    </submittedName>
</protein>
<dbReference type="InterPro" id="IPR052210">
    <property type="entry name" value="LysM1-like"/>
</dbReference>
<dbReference type="PANTHER" id="PTHR34997:SF2">
    <property type="entry name" value="LYSM DOMAIN-CONTAINING PROTEIN-RELATED"/>
    <property type="match status" value="1"/>
</dbReference>
<keyword evidence="5" id="KW-0812">Transmembrane</keyword>
<dbReference type="PANTHER" id="PTHR34997">
    <property type="entry name" value="AM15"/>
    <property type="match status" value="1"/>
</dbReference>
<sequence>MLLYTSIIMYRCYLSLMTLIGLELLSGCYAYVPFPPKSLRVRQNADAALAVAAAAPTAVAGCSKSFTPLEGDTCLVVAALNAISIDDFIKWNPSLKSEDVCDQLLRPGTSYCVNVPPPPPPPSTQTTTKDAPKPTPAPTVPANGVITPSPVQPGMVPNCNKFHLVASGQTCQDIMSKFSLNIELLAKWNPAIGKQCTTMWAGTHLCIGVIGGTPTAPTTAPPANGTPSPIGANTTKNCKKWAYIRSGDTCQTILHRNRDSKSTLQDLIRWNPSVRADCSGLIAANFLCIVGPAAPPTTTKPTPANPTPSPIQAGQVKNCKGWAYVKQGETCQHILKRHPKVTLSQLFTWNPAIGKDCSKMWAKTYLCVAV</sequence>
<feature type="region of interest" description="Disordered" evidence="4">
    <location>
        <begin position="112"/>
        <end position="147"/>
    </location>
</feature>
<organism evidence="6 7">
    <name type="scientific">Orbilia oligospora</name>
    <name type="common">Nematode-trapping fungus</name>
    <name type="synonym">Arthrobotrys oligospora</name>
    <dbReference type="NCBI Taxonomy" id="2813651"/>
    <lineage>
        <taxon>Eukaryota</taxon>
        <taxon>Fungi</taxon>
        <taxon>Dikarya</taxon>
        <taxon>Ascomycota</taxon>
        <taxon>Pezizomycotina</taxon>
        <taxon>Orbiliomycetes</taxon>
        <taxon>Orbiliales</taxon>
        <taxon>Orbiliaceae</taxon>
        <taxon>Orbilia</taxon>
    </lineage>
</organism>
<evidence type="ECO:0000313" key="7">
    <source>
        <dbReference type="Proteomes" id="UP000297595"/>
    </source>
</evidence>
<evidence type="ECO:0000256" key="2">
    <source>
        <dbReference type="ARBA" id="ARBA00022729"/>
    </source>
</evidence>
<dbReference type="AlphaFoldDB" id="A0A7C8KNH4"/>
<name>A0A7C8KNH4_ORBOL</name>
<dbReference type="Gene3D" id="3.10.350.10">
    <property type="entry name" value="LysM domain"/>
    <property type="match status" value="4"/>
</dbReference>
<dbReference type="SMART" id="SM00257">
    <property type="entry name" value="LysM"/>
    <property type="match status" value="4"/>
</dbReference>
<accession>A0A7C8KNH4</accession>